<feature type="compositionally biased region" description="Low complexity" evidence="12">
    <location>
        <begin position="967"/>
        <end position="993"/>
    </location>
</feature>
<dbReference type="Pfam" id="PF02373">
    <property type="entry name" value="JmjC"/>
    <property type="match status" value="1"/>
</dbReference>
<dbReference type="SMART" id="SM00398">
    <property type="entry name" value="HMG"/>
    <property type="match status" value="1"/>
</dbReference>
<feature type="compositionally biased region" description="Basic and acidic residues" evidence="12">
    <location>
        <begin position="994"/>
        <end position="1012"/>
    </location>
</feature>
<dbReference type="Gene3D" id="1.10.30.10">
    <property type="entry name" value="High mobility group box domain"/>
    <property type="match status" value="1"/>
</dbReference>
<dbReference type="Pfam" id="PF17811">
    <property type="entry name" value="JHD"/>
    <property type="match status" value="1"/>
</dbReference>
<evidence type="ECO:0000259" key="13">
    <source>
        <dbReference type="PROSITE" id="PS50118"/>
    </source>
</evidence>
<feature type="compositionally biased region" description="Basic and acidic residues" evidence="12">
    <location>
        <begin position="909"/>
        <end position="924"/>
    </location>
</feature>
<dbReference type="SUPFAM" id="SSF51197">
    <property type="entry name" value="Clavaminate synthase-like"/>
    <property type="match status" value="1"/>
</dbReference>
<organism evidence="15 16">
    <name type="scientific">Blomia tropicalis</name>
    <name type="common">Mite</name>
    <dbReference type="NCBI Taxonomy" id="40697"/>
    <lineage>
        <taxon>Eukaryota</taxon>
        <taxon>Metazoa</taxon>
        <taxon>Ecdysozoa</taxon>
        <taxon>Arthropoda</taxon>
        <taxon>Chelicerata</taxon>
        <taxon>Arachnida</taxon>
        <taxon>Acari</taxon>
        <taxon>Acariformes</taxon>
        <taxon>Sarcoptiformes</taxon>
        <taxon>Astigmata</taxon>
        <taxon>Glycyphagoidea</taxon>
        <taxon>Echimyopodidae</taxon>
        <taxon>Blomia</taxon>
    </lineage>
</organism>
<feature type="region of interest" description="Disordered" evidence="12">
    <location>
        <begin position="191"/>
        <end position="218"/>
    </location>
</feature>
<evidence type="ECO:0000256" key="2">
    <source>
        <dbReference type="ARBA" id="ARBA00022723"/>
    </source>
</evidence>
<dbReference type="GO" id="GO:0005634">
    <property type="term" value="C:nucleus"/>
    <property type="evidence" value="ECO:0007669"/>
    <property type="project" value="UniProtKB-SubCell"/>
</dbReference>
<dbReference type="GO" id="GO:0051213">
    <property type="term" value="F:dioxygenase activity"/>
    <property type="evidence" value="ECO:0007669"/>
    <property type="project" value="UniProtKB-KW"/>
</dbReference>
<evidence type="ECO:0000259" key="14">
    <source>
        <dbReference type="PROSITE" id="PS51184"/>
    </source>
</evidence>
<dbReference type="Pfam" id="PF00505">
    <property type="entry name" value="HMG_box"/>
    <property type="match status" value="1"/>
</dbReference>
<feature type="domain" description="HMG box" evidence="13">
    <location>
        <begin position="63"/>
        <end position="131"/>
    </location>
</feature>
<reference evidence="15" key="1">
    <citation type="submission" date="2022-12" db="EMBL/GenBank/DDBJ databases">
        <title>Genome assemblies of Blomia tropicalis.</title>
        <authorList>
            <person name="Cui Y."/>
        </authorList>
    </citation>
    <scope>NUCLEOTIDE SEQUENCE</scope>
    <source>
        <tissue evidence="15">Adult mites</tissue>
    </source>
</reference>
<sequence>MNELKTTSSSTSAPAPLPPPPQPQPDSLKNISEAAADVLANYQVTVVTTTTKTTQVVAKEVRVKRPMNAFMVWAQEARKQLAAQHPNLHNAELSKTLGHLWKKISQRDKEPFVKEAERLRLMHKKQYPNYKYQPKRRHKTNDDNRRRLPANDHKMEKMGNQSKHDQNMDEKNQMHKSMLTIDVDERKLNDEVQMPTPPETPSNKEKNQLQPQQQQSFSGNLDDADVKVKLGQLESWQTNHIDVTINVDHHSYDHTTTTCQYYPPILSTAWIGVVQVNENKKARSKYLLFHIVDTRANHRFVIIINDIKSHRLSLHIKILSDPHVGDIAVIKHTIIDGQKSQLLATKLPRKREREKAWSNAKADADRRMGRIADAHNRKHVAGMAQLNTTSMNECAVVASSRLGERERQLTREREERVDCGSEQPHQDNVEATTTSSRTPDFINYLKKNTSLIEPKPGEMRKMRGQQLTVKELVISGFDKPILIESKDGLEISTEQKFTVDTLMQYYPAEHCVEVTEVTRQIKVNLKLTYLLAQFAIIPTNRQDVFALKLDLSQNTKLNDSFEPPRIVRKLSWVDQYWPNVPFKPALSKYCYFFMENSFTDFHIDFGGTSAWYHVMNGEQIFYLVEPTKVNLDFYQEWVKSSTKETIFFTKAEKMFKTKVSTGQTIFIPNGWIYATLSMKDSLVFGGYFLHSLSISTQLNIYDYLQKLEMPEFEFPSYELTNWYAAPNILKMARESFKNQPPRHLSEGIEALVEKLRYWFNKSKIKRNENLMIVPKAINCARIIRDLNHCLRNTKKKTFVSKDKEQKPKLMSPIKSQSRVEAPQETEQIPVLDPEETRIRDLVKPNNMNNGSKNTDGEKSSSLKLTFNMKLAQDVIRRSLDDPFDINGEHGDELVMLEKPSKSKKKRKRKDEEEIAKMIEGRPQDENYIYLDIETPEENSEAIKRSGDQMWQPGTSGKKSSKTKVKKISNTSGKQQQQQTNKVQTTTPSTSRTSTESKPERQTSEETTGGEKFKKPKKGLATPKQRLAKKLKMSM</sequence>
<protein>
    <submittedName>
        <fullName evidence="15">Uncharacterized protein</fullName>
    </submittedName>
</protein>
<feature type="region of interest" description="Disordered" evidence="12">
    <location>
        <begin position="132"/>
        <end position="169"/>
    </location>
</feature>
<dbReference type="InterPro" id="IPR050690">
    <property type="entry name" value="JHDM1_Histone_Demethylase"/>
</dbReference>
<evidence type="ECO:0000256" key="11">
    <source>
        <dbReference type="PROSITE-ProRule" id="PRU00267"/>
    </source>
</evidence>
<keyword evidence="4" id="KW-0223">Dioxygenase</keyword>
<dbReference type="SUPFAM" id="SSF47095">
    <property type="entry name" value="HMG-box"/>
    <property type="match status" value="1"/>
</dbReference>
<comment type="caution">
    <text evidence="15">The sequence shown here is derived from an EMBL/GenBank/DDBJ whole genome shotgun (WGS) entry which is preliminary data.</text>
</comment>
<keyword evidence="7" id="KW-0805">Transcription regulation</keyword>
<dbReference type="GO" id="GO:0003677">
    <property type="term" value="F:DNA binding"/>
    <property type="evidence" value="ECO:0007669"/>
    <property type="project" value="UniProtKB-UniRule"/>
</dbReference>
<feature type="compositionally biased region" description="Basic and acidic residues" evidence="12">
    <location>
        <begin position="140"/>
        <end position="169"/>
    </location>
</feature>
<keyword evidence="16" id="KW-1185">Reference proteome</keyword>
<feature type="DNA-binding region" description="HMG box" evidence="11">
    <location>
        <begin position="63"/>
        <end position="131"/>
    </location>
</feature>
<evidence type="ECO:0000256" key="10">
    <source>
        <dbReference type="ARBA" id="ARBA00023242"/>
    </source>
</evidence>
<evidence type="ECO:0000256" key="1">
    <source>
        <dbReference type="ARBA" id="ARBA00004123"/>
    </source>
</evidence>
<keyword evidence="10 11" id="KW-0539">Nucleus</keyword>
<dbReference type="Gene3D" id="1.20.58.1360">
    <property type="match status" value="1"/>
</dbReference>
<dbReference type="InterPro" id="IPR003347">
    <property type="entry name" value="JmjC_dom"/>
</dbReference>
<evidence type="ECO:0000256" key="8">
    <source>
        <dbReference type="ARBA" id="ARBA00023125"/>
    </source>
</evidence>
<proteinExistence type="predicted"/>
<dbReference type="GO" id="GO:0046872">
    <property type="term" value="F:metal ion binding"/>
    <property type="evidence" value="ECO:0007669"/>
    <property type="project" value="UniProtKB-KW"/>
</dbReference>
<evidence type="ECO:0000256" key="7">
    <source>
        <dbReference type="ARBA" id="ARBA00023015"/>
    </source>
</evidence>
<dbReference type="PROSITE" id="PS50118">
    <property type="entry name" value="HMG_BOX_2"/>
    <property type="match status" value="1"/>
</dbReference>
<dbReference type="PANTHER" id="PTHR23123">
    <property type="entry name" value="PHD/F-BOX CONTAINING PROTEIN"/>
    <property type="match status" value="1"/>
</dbReference>
<feature type="region of interest" description="Disordered" evidence="12">
    <location>
        <begin position="841"/>
        <end position="860"/>
    </location>
</feature>
<evidence type="ECO:0000256" key="5">
    <source>
        <dbReference type="ARBA" id="ARBA00023002"/>
    </source>
</evidence>
<feature type="region of interest" description="Disordered" evidence="12">
    <location>
        <begin position="402"/>
        <end position="437"/>
    </location>
</feature>
<dbReference type="PROSITE" id="PS51184">
    <property type="entry name" value="JMJC"/>
    <property type="match status" value="1"/>
</dbReference>
<feature type="domain" description="JmjC" evidence="14">
    <location>
        <begin position="552"/>
        <end position="705"/>
    </location>
</feature>
<feature type="region of interest" description="Disordered" evidence="12">
    <location>
        <begin position="898"/>
        <end position="1034"/>
    </location>
</feature>
<evidence type="ECO:0000256" key="3">
    <source>
        <dbReference type="ARBA" id="ARBA00022853"/>
    </source>
</evidence>
<dbReference type="FunFam" id="1.10.30.10:FF:000002">
    <property type="entry name" value="transcription factor Sox-2"/>
    <property type="match status" value="1"/>
</dbReference>
<evidence type="ECO:0000256" key="4">
    <source>
        <dbReference type="ARBA" id="ARBA00022964"/>
    </source>
</evidence>
<name>A0A9Q0M997_BLOTA</name>
<dbReference type="SMART" id="SM00558">
    <property type="entry name" value="JmjC"/>
    <property type="match status" value="1"/>
</dbReference>
<keyword evidence="9" id="KW-0804">Transcription</keyword>
<dbReference type="EMBL" id="JAPWDV010000002">
    <property type="protein sequence ID" value="KAJ6220082.1"/>
    <property type="molecule type" value="Genomic_DNA"/>
</dbReference>
<keyword evidence="6" id="KW-0408">Iron</keyword>
<feature type="compositionally biased region" description="Basic residues" evidence="12">
    <location>
        <begin position="1025"/>
        <end position="1034"/>
    </location>
</feature>
<keyword evidence="3" id="KW-0156">Chromatin regulator</keyword>
<evidence type="ECO:0000256" key="6">
    <source>
        <dbReference type="ARBA" id="ARBA00023004"/>
    </source>
</evidence>
<feature type="compositionally biased region" description="Pro residues" evidence="12">
    <location>
        <begin position="15"/>
        <end position="24"/>
    </location>
</feature>
<dbReference type="InterPro" id="IPR041070">
    <property type="entry name" value="JHD"/>
</dbReference>
<feature type="region of interest" description="Disordered" evidence="12">
    <location>
        <begin position="1"/>
        <end position="28"/>
    </location>
</feature>
<dbReference type="InterPro" id="IPR009071">
    <property type="entry name" value="HMG_box_dom"/>
</dbReference>
<dbReference type="Gene3D" id="2.60.120.650">
    <property type="entry name" value="Cupin"/>
    <property type="match status" value="1"/>
</dbReference>
<feature type="compositionally biased region" description="Basic and acidic residues" evidence="12">
    <location>
        <begin position="402"/>
        <end position="428"/>
    </location>
</feature>
<dbReference type="Proteomes" id="UP001142055">
    <property type="component" value="Chromosome 2"/>
</dbReference>
<keyword evidence="8 11" id="KW-0238">DNA-binding</keyword>
<keyword evidence="2" id="KW-0479">Metal-binding</keyword>
<keyword evidence="5" id="KW-0560">Oxidoreductase</keyword>
<evidence type="ECO:0000256" key="12">
    <source>
        <dbReference type="SAM" id="MobiDB-lite"/>
    </source>
</evidence>
<dbReference type="GO" id="GO:0006325">
    <property type="term" value="P:chromatin organization"/>
    <property type="evidence" value="ECO:0007669"/>
    <property type="project" value="UniProtKB-KW"/>
</dbReference>
<evidence type="ECO:0000313" key="16">
    <source>
        <dbReference type="Proteomes" id="UP001142055"/>
    </source>
</evidence>
<dbReference type="InterPro" id="IPR036910">
    <property type="entry name" value="HMG_box_dom_sf"/>
</dbReference>
<dbReference type="AlphaFoldDB" id="A0A9Q0M997"/>
<evidence type="ECO:0000313" key="15">
    <source>
        <dbReference type="EMBL" id="KAJ6220082.1"/>
    </source>
</evidence>
<feature type="region of interest" description="Disordered" evidence="12">
    <location>
        <begin position="798"/>
        <end position="826"/>
    </location>
</feature>
<accession>A0A9Q0M997</accession>
<gene>
    <name evidence="15" type="ORF">RDWZM_005894</name>
</gene>
<comment type="subcellular location">
    <subcellularLocation>
        <location evidence="1">Nucleus</location>
    </subcellularLocation>
</comment>
<evidence type="ECO:0000256" key="9">
    <source>
        <dbReference type="ARBA" id="ARBA00023163"/>
    </source>
</evidence>